<sequence>MEATKLLLFLAFHVGAADSSGDEISNQETQLFFDRALHAAVVGYDLDPLKFPGFEFEVSVAAARVKLYNVTVYGLGTVCRDGRQLYLGRQQWYMPEDRCGNAKRYCQCSSECYCKPIFFYIDGNDGNKCVRQLHGSYTGHQREKCETRRGRAGNIRNRCCCYKVIQYRW</sequence>
<keyword evidence="1" id="KW-0732">Signal</keyword>
<evidence type="ECO:0000256" key="1">
    <source>
        <dbReference type="SAM" id="SignalP"/>
    </source>
</evidence>
<dbReference type="EMBL" id="GBIH01001317">
    <property type="protein sequence ID" value="JAC93393.1"/>
    <property type="molecule type" value="mRNA"/>
</dbReference>
<evidence type="ECO:0000313" key="2">
    <source>
        <dbReference type="EMBL" id="JAC93393.1"/>
    </source>
</evidence>
<feature type="chain" id="PRO_5001868513" evidence="1">
    <location>
        <begin position="22"/>
        <end position="169"/>
    </location>
</feature>
<protein>
    <submittedName>
        <fullName evidence="2">Putative secreted protein</fullName>
    </submittedName>
</protein>
<name>A0A090XES8_IXORI</name>
<accession>A0A090XES8</accession>
<organism evidence="2">
    <name type="scientific">Ixodes ricinus</name>
    <name type="common">Common tick</name>
    <name type="synonym">Acarus ricinus</name>
    <dbReference type="NCBI Taxonomy" id="34613"/>
    <lineage>
        <taxon>Eukaryota</taxon>
        <taxon>Metazoa</taxon>
        <taxon>Ecdysozoa</taxon>
        <taxon>Arthropoda</taxon>
        <taxon>Chelicerata</taxon>
        <taxon>Arachnida</taxon>
        <taxon>Acari</taxon>
        <taxon>Parasitiformes</taxon>
        <taxon>Ixodida</taxon>
        <taxon>Ixodoidea</taxon>
        <taxon>Ixodidae</taxon>
        <taxon>Ixodinae</taxon>
        <taxon>Ixodes</taxon>
    </lineage>
</organism>
<reference evidence="2" key="1">
    <citation type="journal article" date="2015" name="PLoS Negl. Trop. Dis.">
        <title>Deep Sequencing Analysis of the Ixodes ricinus Haemocytome.</title>
        <authorList>
            <person name="Kotsyfakis M."/>
            <person name="Kopacek P."/>
            <person name="Franta Z."/>
            <person name="Pedra J.H."/>
            <person name="Ribeiro J.M."/>
        </authorList>
    </citation>
    <scope>NUCLEOTIDE SEQUENCE</scope>
</reference>
<feature type="signal peptide" evidence="1">
    <location>
        <begin position="1"/>
        <end position="21"/>
    </location>
</feature>
<proteinExistence type="evidence at transcript level"/>
<dbReference type="AlphaFoldDB" id="A0A090XES8"/>